<dbReference type="InterPro" id="IPR036865">
    <property type="entry name" value="CRAL-TRIO_dom_sf"/>
</dbReference>
<keyword evidence="3" id="KW-1185">Reference proteome</keyword>
<dbReference type="PANTHER" id="PTHR10174:SF222">
    <property type="entry name" value="GH10083P-RELATED"/>
    <property type="match status" value="1"/>
</dbReference>
<comment type="caution">
    <text evidence="2">The sequence shown here is derived from an EMBL/GenBank/DDBJ whole genome shotgun (WGS) entry which is preliminary data.</text>
</comment>
<organism evidence="2 3">
    <name type="scientific">Diploptera punctata</name>
    <name type="common">Pacific beetle cockroach</name>
    <dbReference type="NCBI Taxonomy" id="6984"/>
    <lineage>
        <taxon>Eukaryota</taxon>
        <taxon>Metazoa</taxon>
        <taxon>Ecdysozoa</taxon>
        <taxon>Arthropoda</taxon>
        <taxon>Hexapoda</taxon>
        <taxon>Insecta</taxon>
        <taxon>Pterygota</taxon>
        <taxon>Neoptera</taxon>
        <taxon>Polyneoptera</taxon>
        <taxon>Dictyoptera</taxon>
        <taxon>Blattodea</taxon>
        <taxon>Blaberoidea</taxon>
        <taxon>Blaberidae</taxon>
        <taxon>Diplopterinae</taxon>
        <taxon>Diploptera</taxon>
    </lineage>
</organism>
<dbReference type="PROSITE" id="PS50191">
    <property type="entry name" value="CRAL_TRIO"/>
    <property type="match status" value="1"/>
</dbReference>
<dbReference type="SUPFAM" id="SSF52087">
    <property type="entry name" value="CRAL/TRIO domain"/>
    <property type="match status" value="1"/>
</dbReference>
<dbReference type="PANTHER" id="PTHR10174">
    <property type="entry name" value="ALPHA-TOCOPHEROL TRANSFER PROTEIN-RELATED"/>
    <property type="match status" value="1"/>
</dbReference>
<dbReference type="AlphaFoldDB" id="A0AAD7ZYH1"/>
<protein>
    <recommendedName>
        <fullName evidence="1">CRAL-TRIO domain-containing protein</fullName>
    </recommendedName>
</protein>
<name>A0AAD7ZYH1_DIPPU</name>
<evidence type="ECO:0000313" key="3">
    <source>
        <dbReference type="Proteomes" id="UP001233999"/>
    </source>
</evidence>
<dbReference type="CDD" id="cd00170">
    <property type="entry name" value="SEC14"/>
    <property type="match status" value="1"/>
</dbReference>
<dbReference type="GO" id="GO:1902936">
    <property type="term" value="F:phosphatidylinositol bisphosphate binding"/>
    <property type="evidence" value="ECO:0007669"/>
    <property type="project" value="TreeGrafter"/>
</dbReference>
<dbReference type="Gene3D" id="1.10.8.20">
    <property type="entry name" value="N-terminal domain of phosphatidylinositol transfer protein sec14p"/>
    <property type="match status" value="1"/>
</dbReference>
<dbReference type="InterPro" id="IPR036273">
    <property type="entry name" value="CRAL/TRIO_N_dom_sf"/>
</dbReference>
<reference evidence="2" key="1">
    <citation type="journal article" date="2023" name="IScience">
        <title>Live-bearing cockroach genome reveals convergent evolutionary mechanisms linked to viviparity in insects and beyond.</title>
        <authorList>
            <person name="Fouks B."/>
            <person name="Harrison M.C."/>
            <person name="Mikhailova A.A."/>
            <person name="Marchal E."/>
            <person name="English S."/>
            <person name="Carruthers M."/>
            <person name="Jennings E.C."/>
            <person name="Chiamaka E.L."/>
            <person name="Frigard R.A."/>
            <person name="Pippel M."/>
            <person name="Attardo G.M."/>
            <person name="Benoit J.B."/>
            <person name="Bornberg-Bauer E."/>
            <person name="Tobe S.S."/>
        </authorList>
    </citation>
    <scope>NUCLEOTIDE SEQUENCE</scope>
    <source>
        <strain evidence="2">Stay&amp;Tobe</strain>
    </source>
</reference>
<reference evidence="2" key="2">
    <citation type="submission" date="2023-05" db="EMBL/GenBank/DDBJ databases">
        <authorList>
            <person name="Fouks B."/>
        </authorList>
    </citation>
    <scope>NUCLEOTIDE SEQUENCE</scope>
    <source>
        <strain evidence="2">Stay&amp;Tobe</strain>
        <tissue evidence="2">Testes</tissue>
    </source>
</reference>
<dbReference type="GO" id="GO:0016020">
    <property type="term" value="C:membrane"/>
    <property type="evidence" value="ECO:0007669"/>
    <property type="project" value="TreeGrafter"/>
</dbReference>
<dbReference type="InterPro" id="IPR001251">
    <property type="entry name" value="CRAL-TRIO_dom"/>
</dbReference>
<evidence type="ECO:0000313" key="2">
    <source>
        <dbReference type="EMBL" id="KAJ9589250.1"/>
    </source>
</evidence>
<dbReference type="SUPFAM" id="SSF46938">
    <property type="entry name" value="CRAL/TRIO N-terminal domain"/>
    <property type="match status" value="1"/>
</dbReference>
<feature type="domain" description="CRAL-TRIO" evidence="1">
    <location>
        <begin position="90"/>
        <end position="255"/>
    </location>
</feature>
<sequence>MLLDTPTEEQLARMREELKDDEYRMKQDVEHMRHWLTKQPHLPHHMEDDRLARFVYGCKLDVSRAKRVLETYYTVRSTVPELFSNRDPQSADMQLCFAAVDYVPLPVLTPSGYRATLLCLRECDPDKFNVRSITTRILNSLDLRLRMEPRCLNNIMLIDLQGFTMAHYSKLSPTHALSRKALLCIQDAFPLRLAQVHFINAPAFIGNIMKMFRPFLKEKLFNKFHFHCSGFESLHQQVPPEVLPQEYGGLLESTRVLTDRWNAELVRMRDWLLTEQRISKSDESRRPSGSCNVTASALINGDEVHGTFRKLSID</sequence>
<gene>
    <name evidence="2" type="ORF">L9F63_017549</name>
</gene>
<dbReference type="EMBL" id="JASPKZ010004959">
    <property type="protein sequence ID" value="KAJ9589250.1"/>
    <property type="molecule type" value="Genomic_DNA"/>
</dbReference>
<evidence type="ECO:0000259" key="1">
    <source>
        <dbReference type="PROSITE" id="PS50191"/>
    </source>
</evidence>
<dbReference type="Pfam" id="PF00650">
    <property type="entry name" value="CRAL_TRIO"/>
    <property type="match status" value="1"/>
</dbReference>
<accession>A0AAD7ZYH1</accession>
<dbReference type="Gene3D" id="3.40.525.10">
    <property type="entry name" value="CRAL-TRIO lipid binding domain"/>
    <property type="match status" value="1"/>
</dbReference>
<dbReference type="Proteomes" id="UP001233999">
    <property type="component" value="Unassembled WGS sequence"/>
</dbReference>
<proteinExistence type="predicted"/>
<dbReference type="PRINTS" id="PR00180">
    <property type="entry name" value="CRETINALDHBP"/>
</dbReference>
<dbReference type="SMART" id="SM00516">
    <property type="entry name" value="SEC14"/>
    <property type="match status" value="1"/>
</dbReference>